<proteinExistence type="predicted"/>
<keyword evidence="5" id="KW-1185">Reference proteome</keyword>
<dbReference type="EMBL" id="CADCXV010000917">
    <property type="protein sequence ID" value="CAB0038618.1"/>
    <property type="molecule type" value="Genomic_DNA"/>
</dbReference>
<dbReference type="PROSITE" id="PS50297">
    <property type="entry name" value="ANK_REP_REGION"/>
    <property type="match status" value="2"/>
</dbReference>
<evidence type="ECO:0000256" key="1">
    <source>
        <dbReference type="ARBA" id="ARBA00022737"/>
    </source>
</evidence>
<reference evidence="4 5" key="1">
    <citation type="submission" date="2020-02" db="EMBL/GenBank/DDBJ databases">
        <authorList>
            <person name="Ferguson B K."/>
        </authorList>
    </citation>
    <scope>NUCLEOTIDE SEQUENCE [LARGE SCALE GENOMIC DNA]</scope>
</reference>
<dbReference type="InterPro" id="IPR036770">
    <property type="entry name" value="Ankyrin_rpt-contain_sf"/>
</dbReference>
<accession>A0A6H5IMD7</accession>
<dbReference type="SMART" id="SM00248">
    <property type="entry name" value="ANK"/>
    <property type="match status" value="4"/>
</dbReference>
<dbReference type="PANTHER" id="PTHR24198:SF165">
    <property type="entry name" value="ANKYRIN REPEAT-CONTAINING PROTEIN-RELATED"/>
    <property type="match status" value="1"/>
</dbReference>
<evidence type="ECO:0000256" key="2">
    <source>
        <dbReference type="ARBA" id="ARBA00023043"/>
    </source>
</evidence>
<protein>
    <submittedName>
        <fullName evidence="4">Uncharacterized protein</fullName>
    </submittedName>
</protein>
<feature type="repeat" description="ANK" evidence="3">
    <location>
        <begin position="155"/>
        <end position="183"/>
    </location>
</feature>
<evidence type="ECO:0000256" key="3">
    <source>
        <dbReference type="PROSITE-ProRule" id="PRU00023"/>
    </source>
</evidence>
<keyword evidence="2 3" id="KW-0040">ANK repeat</keyword>
<evidence type="ECO:0000313" key="4">
    <source>
        <dbReference type="EMBL" id="CAB0038618.1"/>
    </source>
</evidence>
<keyword evidence="1" id="KW-0677">Repeat</keyword>
<sequence length="336" mass="38694">MDVKVNMDKTKNAGEKVNFEIDVKILRQHNSYIFEVETRTWYAYYNFDDQHLQNLHCACSIGDYDFAKFSLDFLQNPNGLDPVTGDSPLHAALLHGHEKIAEWLLRSGADPNSANMIGWTPLHIACRRDNDLAEKFLKICDELRKTVQIDAVDKLGYTPLRLAVSNFLPNHVKILLDRGADLSSFVFPSPAHFGERFYARKDYFSEQKLIIACNVMDVVEHLENGGYDFDESDALSIMKLFDRYELFEESSADLENSCRDDERLAKEAKRMPILPVSFVPWYESCEPATTPSLSLYDFIHLSIDEAARVLKREYYLGFQLSNQMVTQLSVWYLKSD</sequence>
<dbReference type="Gene3D" id="1.25.40.20">
    <property type="entry name" value="Ankyrin repeat-containing domain"/>
    <property type="match status" value="1"/>
</dbReference>
<dbReference type="Pfam" id="PF12796">
    <property type="entry name" value="Ank_2"/>
    <property type="match status" value="2"/>
</dbReference>
<dbReference type="Proteomes" id="UP000479190">
    <property type="component" value="Unassembled WGS sequence"/>
</dbReference>
<evidence type="ECO:0000313" key="5">
    <source>
        <dbReference type="Proteomes" id="UP000479190"/>
    </source>
</evidence>
<organism evidence="4 5">
    <name type="scientific">Trichogramma brassicae</name>
    <dbReference type="NCBI Taxonomy" id="86971"/>
    <lineage>
        <taxon>Eukaryota</taxon>
        <taxon>Metazoa</taxon>
        <taxon>Ecdysozoa</taxon>
        <taxon>Arthropoda</taxon>
        <taxon>Hexapoda</taxon>
        <taxon>Insecta</taxon>
        <taxon>Pterygota</taxon>
        <taxon>Neoptera</taxon>
        <taxon>Endopterygota</taxon>
        <taxon>Hymenoptera</taxon>
        <taxon>Apocrita</taxon>
        <taxon>Proctotrupomorpha</taxon>
        <taxon>Chalcidoidea</taxon>
        <taxon>Trichogrammatidae</taxon>
        <taxon>Trichogramma</taxon>
    </lineage>
</organism>
<dbReference type="AlphaFoldDB" id="A0A6H5IMD7"/>
<dbReference type="PANTHER" id="PTHR24198">
    <property type="entry name" value="ANKYRIN REPEAT AND PROTEIN KINASE DOMAIN-CONTAINING PROTEIN"/>
    <property type="match status" value="1"/>
</dbReference>
<name>A0A6H5IMD7_9HYME</name>
<dbReference type="OrthoDB" id="1711136at2759"/>
<gene>
    <name evidence="4" type="ORF">TBRA_LOCUS10393</name>
</gene>
<dbReference type="InterPro" id="IPR002110">
    <property type="entry name" value="Ankyrin_rpt"/>
</dbReference>
<feature type="repeat" description="ANK" evidence="3">
    <location>
        <begin position="84"/>
        <end position="116"/>
    </location>
</feature>
<dbReference type="PROSITE" id="PS50088">
    <property type="entry name" value="ANK_REPEAT"/>
    <property type="match status" value="2"/>
</dbReference>
<dbReference type="SUPFAM" id="SSF48403">
    <property type="entry name" value="Ankyrin repeat"/>
    <property type="match status" value="1"/>
</dbReference>